<dbReference type="InterPro" id="IPR050627">
    <property type="entry name" value="Nitroreductase/BluB"/>
</dbReference>
<comment type="caution">
    <text evidence="2">The sequence shown here is derived from an EMBL/GenBank/DDBJ whole genome shotgun (WGS) entry which is preliminary data.</text>
</comment>
<dbReference type="Proteomes" id="UP001501771">
    <property type="component" value="Unassembled WGS sequence"/>
</dbReference>
<name>A0ABP5L705_9ACTN</name>
<dbReference type="SUPFAM" id="SSF55469">
    <property type="entry name" value="FMN-dependent nitroreductase-like"/>
    <property type="match status" value="2"/>
</dbReference>
<dbReference type="EMBL" id="BAAAQR010000003">
    <property type="protein sequence ID" value="GAA2142635.1"/>
    <property type="molecule type" value="Genomic_DNA"/>
</dbReference>
<dbReference type="PANTHER" id="PTHR23026:SF123">
    <property type="entry name" value="NAD(P)H NITROREDUCTASE RV3131-RELATED"/>
    <property type="match status" value="1"/>
</dbReference>
<dbReference type="InterPro" id="IPR000415">
    <property type="entry name" value="Nitroreductase-like"/>
</dbReference>
<evidence type="ECO:0000313" key="2">
    <source>
        <dbReference type="EMBL" id="GAA2142635.1"/>
    </source>
</evidence>
<evidence type="ECO:0000313" key="3">
    <source>
        <dbReference type="Proteomes" id="UP001501771"/>
    </source>
</evidence>
<gene>
    <name evidence="2" type="ORF">GCM10009844_14010</name>
</gene>
<feature type="region of interest" description="Disordered" evidence="1">
    <location>
        <begin position="192"/>
        <end position="221"/>
    </location>
</feature>
<dbReference type="PANTHER" id="PTHR23026">
    <property type="entry name" value="NADPH NITROREDUCTASE"/>
    <property type="match status" value="1"/>
</dbReference>
<dbReference type="Gene3D" id="3.40.109.10">
    <property type="entry name" value="NADH Oxidase"/>
    <property type="match status" value="1"/>
</dbReference>
<evidence type="ECO:0000256" key="1">
    <source>
        <dbReference type="SAM" id="MobiDB-lite"/>
    </source>
</evidence>
<proteinExistence type="predicted"/>
<sequence length="324" mass="36117">MRRQARTTVPFREIVELACRAPSVHNTQPWRWRAEGSRLRLYADRSRQLLHADPDARSLVLSCGAALHHAQVAAAGLGWQVTVERCPDADDPDLLATLELAPGRVVPAAEARLGALQARSTDRRRFTSWPLPAERLDRLSEQAEEWGALVIPLVDPGRRVRVDRILRRAAEIQRGDQLYAAEAAPWVRAEGPEGVPATSIPEPNPHRPAMPSRYDQGELPDPRGEPAEFVDGLVAVATVDDDRLSWLRAGETLSALWLAAIPHGLSVLPLSQVAEVPQTREELREVLDGRAWPQLLVRLGWQEITREELPRTPRRPVAEVLTLE</sequence>
<organism evidence="2 3">
    <name type="scientific">Nocardioides koreensis</name>
    <dbReference type="NCBI Taxonomy" id="433651"/>
    <lineage>
        <taxon>Bacteria</taxon>
        <taxon>Bacillati</taxon>
        <taxon>Actinomycetota</taxon>
        <taxon>Actinomycetes</taxon>
        <taxon>Propionibacteriales</taxon>
        <taxon>Nocardioidaceae</taxon>
        <taxon>Nocardioides</taxon>
    </lineage>
</organism>
<reference evidence="3" key="1">
    <citation type="journal article" date="2019" name="Int. J. Syst. Evol. Microbiol.">
        <title>The Global Catalogue of Microorganisms (GCM) 10K type strain sequencing project: providing services to taxonomists for standard genome sequencing and annotation.</title>
        <authorList>
            <consortium name="The Broad Institute Genomics Platform"/>
            <consortium name="The Broad Institute Genome Sequencing Center for Infectious Disease"/>
            <person name="Wu L."/>
            <person name="Ma J."/>
        </authorList>
    </citation>
    <scope>NUCLEOTIDE SEQUENCE [LARGE SCALE GENOMIC DNA]</scope>
    <source>
        <strain evidence="3">JCM 16022</strain>
    </source>
</reference>
<keyword evidence="3" id="KW-1185">Reference proteome</keyword>
<accession>A0ABP5L705</accession>
<protein>
    <submittedName>
        <fullName evidence="2">NAD(P)H nitroreductase</fullName>
    </submittedName>
</protein>
<dbReference type="NCBIfam" id="NF047509">
    <property type="entry name" value="Rv3131_FMN_oxido"/>
    <property type="match status" value="1"/>
</dbReference>